<dbReference type="PANTHER" id="PTHR37261">
    <property type="entry name" value="40S RIBOSOMAL PROTEIN S27"/>
    <property type="match status" value="1"/>
</dbReference>
<name>A0A2P2JL64_RHIMU</name>
<reference evidence="1" key="1">
    <citation type="submission" date="2018-02" db="EMBL/GenBank/DDBJ databases">
        <title>Rhizophora mucronata_Transcriptome.</title>
        <authorList>
            <person name="Meera S.P."/>
            <person name="Sreeshan A."/>
            <person name="Augustine A."/>
        </authorList>
    </citation>
    <scope>NUCLEOTIDE SEQUENCE</scope>
    <source>
        <tissue evidence="1">Leaf</tissue>
    </source>
</reference>
<protein>
    <submittedName>
        <fullName evidence="1">Uncharacterized protein MANES_10G141000</fullName>
    </submittedName>
</protein>
<dbReference type="EMBL" id="GGEC01013737">
    <property type="protein sequence ID" value="MBW94220.1"/>
    <property type="molecule type" value="Transcribed_RNA"/>
</dbReference>
<dbReference type="AlphaFoldDB" id="A0A2P2JL64"/>
<dbReference type="PANTHER" id="PTHR37261:SF1">
    <property type="entry name" value="40S RIBOSOMAL PROTEIN S27"/>
    <property type="match status" value="1"/>
</dbReference>
<sequence>MELSAISTHSDASCSIAATWTVAGGSLLSSVTFESSLCTIDDDTDNNHDRSSAVDSTAKSPLVLCPSSPDATPCEIIITFAQKHEVRQVYIRSTARVCEIYYAPEMHSGNEYLCTVRCGIAARGEEVLCAPETDETILTHLRGFTEEPSEGKQQSGCKLTTNEDDWVEVKVPITSLAVNSNSSLTSNSVGNSGKVLQVLNSLSYSLSACMCACVCAHVCV</sequence>
<accession>A0A2P2JL64</accession>
<organism evidence="1">
    <name type="scientific">Rhizophora mucronata</name>
    <name type="common">Asiatic mangrove</name>
    <dbReference type="NCBI Taxonomy" id="61149"/>
    <lineage>
        <taxon>Eukaryota</taxon>
        <taxon>Viridiplantae</taxon>
        <taxon>Streptophyta</taxon>
        <taxon>Embryophyta</taxon>
        <taxon>Tracheophyta</taxon>
        <taxon>Spermatophyta</taxon>
        <taxon>Magnoliopsida</taxon>
        <taxon>eudicotyledons</taxon>
        <taxon>Gunneridae</taxon>
        <taxon>Pentapetalae</taxon>
        <taxon>rosids</taxon>
        <taxon>fabids</taxon>
        <taxon>Malpighiales</taxon>
        <taxon>Rhizophoraceae</taxon>
        <taxon>Rhizophora</taxon>
    </lineage>
</organism>
<evidence type="ECO:0000313" key="1">
    <source>
        <dbReference type="EMBL" id="MBW94220.1"/>
    </source>
</evidence>
<proteinExistence type="predicted"/>